<feature type="chain" id="PRO_5010864181" description="Conjugal transfer protein TrbC" evidence="2">
    <location>
        <begin position="22"/>
        <end position="100"/>
    </location>
</feature>
<dbReference type="Proteomes" id="UP000192902">
    <property type="component" value="Chromosome"/>
</dbReference>
<dbReference type="eggNOG" id="ENOG502ZZG8">
    <property type="taxonomic scope" value="Bacteria"/>
</dbReference>
<proteinExistence type="predicted"/>
<dbReference type="EMBL" id="CP020867">
    <property type="protein sequence ID" value="ARJ57145.1"/>
    <property type="molecule type" value="Genomic_DNA"/>
</dbReference>
<feature type="transmembrane region" description="Helical" evidence="1">
    <location>
        <begin position="47"/>
        <end position="70"/>
    </location>
</feature>
<dbReference type="KEGG" id="ccun:CCUN_1562"/>
<feature type="signal peptide" evidence="2">
    <location>
        <begin position="1"/>
        <end position="21"/>
    </location>
</feature>
<dbReference type="AlphaFoldDB" id="A0A1W6BYI7"/>
<evidence type="ECO:0008006" key="5">
    <source>
        <dbReference type="Google" id="ProtNLM"/>
    </source>
</evidence>
<evidence type="ECO:0000313" key="4">
    <source>
        <dbReference type="Proteomes" id="UP000192902"/>
    </source>
</evidence>
<reference evidence="3 4" key="1">
    <citation type="submission" date="2017-04" db="EMBL/GenBank/DDBJ databases">
        <title>Complete genome sequence of the Campylobacter cuniculorum type strain LMG24588.</title>
        <authorList>
            <person name="Miller W.G."/>
            <person name="Yee E."/>
            <person name="Revez J."/>
            <person name="Bono J.L."/>
            <person name="Rossi M."/>
        </authorList>
    </citation>
    <scope>NUCLEOTIDE SEQUENCE [LARGE SCALE GENOMIC DNA]</scope>
    <source>
        <strain evidence="3 4">LMG 24588</strain>
    </source>
</reference>
<dbReference type="OrthoDB" id="5356193at2"/>
<keyword evidence="2" id="KW-0732">Signal</keyword>
<evidence type="ECO:0000256" key="1">
    <source>
        <dbReference type="SAM" id="Phobius"/>
    </source>
</evidence>
<accession>A0A1W6BYI7</accession>
<name>A0A1W6BYI7_9BACT</name>
<keyword evidence="1" id="KW-0472">Membrane</keyword>
<evidence type="ECO:0000256" key="2">
    <source>
        <dbReference type="SAM" id="SignalP"/>
    </source>
</evidence>
<feature type="transmembrane region" description="Helical" evidence="1">
    <location>
        <begin position="82"/>
        <end position="99"/>
    </location>
</feature>
<sequence length="100" mass="10994">MKKIKRFFAFLFVFAPLFLYAKGNNVLSQLEGDVNSQITEAGASIASMIQTFTMVVGVLWFIVMCIIAYLNMEMIKTHAKSLFGAGILIGVIYGLAGTFT</sequence>
<keyword evidence="1" id="KW-1133">Transmembrane helix</keyword>
<protein>
    <recommendedName>
        <fullName evidence="5">Conjugal transfer protein TrbC</fullName>
    </recommendedName>
</protein>
<evidence type="ECO:0000313" key="3">
    <source>
        <dbReference type="EMBL" id="ARJ57145.1"/>
    </source>
</evidence>
<gene>
    <name evidence="3" type="ORF">CCUN_1562</name>
</gene>
<organism evidence="3 4">
    <name type="scientific">Campylobacter cuniculorum DSM 23162 = LMG 24588</name>
    <dbReference type="NCBI Taxonomy" id="1121267"/>
    <lineage>
        <taxon>Bacteria</taxon>
        <taxon>Pseudomonadati</taxon>
        <taxon>Campylobacterota</taxon>
        <taxon>Epsilonproteobacteria</taxon>
        <taxon>Campylobacterales</taxon>
        <taxon>Campylobacteraceae</taxon>
        <taxon>Campylobacter</taxon>
    </lineage>
</organism>
<dbReference type="STRING" id="1121267.CCUN_1562"/>
<dbReference type="RefSeq" id="WP_027305939.1">
    <property type="nucleotide sequence ID" value="NZ_CP020867.1"/>
</dbReference>
<keyword evidence="1" id="KW-0812">Transmembrane</keyword>